<dbReference type="EMBL" id="CAJOBA010009250">
    <property type="protein sequence ID" value="CAF3846975.1"/>
    <property type="molecule type" value="Genomic_DNA"/>
</dbReference>
<evidence type="ECO:0000313" key="4">
    <source>
        <dbReference type="EMBL" id="CAF4052236.1"/>
    </source>
</evidence>
<dbReference type="Proteomes" id="UP000663829">
    <property type="component" value="Unassembled WGS sequence"/>
</dbReference>
<dbReference type="EMBL" id="CAJNOQ010011054">
    <property type="protein sequence ID" value="CAF1267580.1"/>
    <property type="molecule type" value="Genomic_DNA"/>
</dbReference>
<protein>
    <submittedName>
        <fullName evidence="2">Uncharacterized protein</fullName>
    </submittedName>
</protein>
<evidence type="ECO:0000313" key="1">
    <source>
        <dbReference type="EMBL" id="CAF1084394.1"/>
    </source>
</evidence>
<gene>
    <name evidence="2" type="ORF">GPM918_LOCUS26916</name>
    <name evidence="1" type="ORF">OVA965_LOCUS18523</name>
    <name evidence="4" type="ORF">SRO942_LOCUS27150</name>
    <name evidence="3" type="ORF">TMI583_LOCUS18535</name>
</gene>
<dbReference type="Proteomes" id="UP000681722">
    <property type="component" value="Unassembled WGS sequence"/>
</dbReference>
<dbReference type="AlphaFoldDB" id="A0A815B7X9"/>
<dbReference type="EMBL" id="CAJOBC010021693">
    <property type="protein sequence ID" value="CAF4052236.1"/>
    <property type="molecule type" value="Genomic_DNA"/>
</dbReference>
<comment type="caution">
    <text evidence="2">The sequence shown here is derived from an EMBL/GenBank/DDBJ whole genome shotgun (WGS) entry which is preliminary data.</text>
</comment>
<sequence length="135" mass="16043">MYIENAHRIRVKNVNKFKHETKTRPAVLIARFYSCCTCRELLNAKYLLYDMAETHPYSQVLITEDHSRHNEFLFFYARAKLPRNERHHIYSKNGRVYYYVEHNQRILLTKSADLDVILAEHPKQNVFSGDGAELV</sequence>
<name>A0A815B7X9_9BILA</name>
<reference evidence="2" key="1">
    <citation type="submission" date="2021-02" db="EMBL/GenBank/DDBJ databases">
        <authorList>
            <person name="Nowell W R."/>
        </authorList>
    </citation>
    <scope>NUCLEOTIDE SEQUENCE</scope>
</reference>
<organism evidence="2 5">
    <name type="scientific">Didymodactylos carnosus</name>
    <dbReference type="NCBI Taxonomy" id="1234261"/>
    <lineage>
        <taxon>Eukaryota</taxon>
        <taxon>Metazoa</taxon>
        <taxon>Spiralia</taxon>
        <taxon>Gnathifera</taxon>
        <taxon>Rotifera</taxon>
        <taxon>Eurotatoria</taxon>
        <taxon>Bdelloidea</taxon>
        <taxon>Philodinida</taxon>
        <taxon>Philodinidae</taxon>
        <taxon>Didymodactylos</taxon>
    </lineage>
</organism>
<proteinExistence type="predicted"/>
<keyword evidence="5" id="KW-1185">Reference proteome</keyword>
<evidence type="ECO:0000313" key="5">
    <source>
        <dbReference type="Proteomes" id="UP000663829"/>
    </source>
</evidence>
<dbReference type="Proteomes" id="UP000677228">
    <property type="component" value="Unassembled WGS sequence"/>
</dbReference>
<evidence type="ECO:0000313" key="2">
    <source>
        <dbReference type="EMBL" id="CAF1267580.1"/>
    </source>
</evidence>
<evidence type="ECO:0000313" key="3">
    <source>
        <dbReference type="EMBL" id="CAF3846975.1"/>
    </source>
</evidence>
<dbReference type="EMBL" id="CAJNOK010009233">
    <property type="protein sequence ID" value="CAF1084394.1"/>
    <property type="molecule type" value="Genomic_DNA"/>
</dbReference>
<dbReference type="Proteomes" id="UP000682733">
    <property type="component" value="Unassembled WGS sequence"/>
</dbReference>
<accession>A0A815B7X9</accession>